<dbReference type="GO" id="GO:0006542">
    <property type="term" value="P:glutamine biosynthetic process"/>
    <property type="evidence" value="ECO:0007669"/>
    <property type="project" value="InterPro"/>
</dbReference>
<evidence type="ECO:0000256" key="4">
    <source>
        <dbReference type="RuleBase" id="RU004356"/>
    </source>
</evidence>
<dbReference type="WBParaSite" id="PSU_v2.g17266.t1">
    <property type="protein sequence ID" value="PSU_v2.g17266.t1"/>
    <property type="gene ID" value="PSU_v2.g17266"/>
</dbReference>
<evidence type="ECO:0000313" key="8">
    <source>
        <dbReference type="WBParaSite" id="PSU_v2.g17266.t1"/>
    </source>
</evidence>
<dbReference type="InterPro" id="IPR008146">
    <property type="entry name" value="Gln_synth_cat_dom"/>
</dbReference>
<dbReference type="Gene3D" id="3.10.20.70">
    <property type="entry name" value="Glutamine synthetase, N-terminal domain"/>
    <property type="match status" value="1"/>
</dbReference>
<evidence type="ECO:0000313" key="7">
    <source>
        <dbReference type="Proteomes" id="UP000887577"/>
    </source>
</evidence>
<dbReference type="Gene3D" id="3.30.590.10">
    <property type="entry name" value="Glutamine synthetase/guanido kinase, catalytic domain"/>
    <property type="match status" value="2"/>
</dbReference>
<dbReference type="EC" id="6.3.1.2" evidence="4"/>
<proteinExistence type="inferred from homology"/>
<evidence type="ECO:0000256" key="1">
    <source>
        <dbReference type="ARBA" id="ARBA00009897"/>
    </source>
</evidence>
<reference evidence="8" key="1">
    <citation type="submission" date="2022-11" db="UniProtKB">
        <authorList>
            <consortium name="WormBaseParasite"/>
        </authorList>
    </citation>
    <scope>IDENTIFICATION</scope>
</reference>
<keyword evidence="4" id="KW-0067">ATP-binding</keyword>
<organism evidence="7 8">
    <name type="scientific">Panagrolaimus superbus</name>
    <dbReference type="NCBI Taxonomy" id="310955"/>
    <lineage>
        <taxon>Eukaryota</taxon>
        <taxon>Metazoa</taxon>
        <taxon>Ecdysozoa</taxon>
        <taxon>Nematoda</taxon>
        <taxon>Chromadorea</taxon>
        <taxon>Rhabditida</taxon>
        <taxon>Tylenchina</taxon>
        <taxon>Panagrolaimomorpha</taxon>
        <taxon>Panagrolaimoidea</taxon>
        <taxon>Panagrolaimidae</taxon>
        <taxon>Panagrolaimus</taxon>
    </lineage>
</organism>
<dbReference type="PROSITE" id="PS51987">
    <property type="entry name" value="GS_CATALYTIC"/>
    <property type="match status" value="1"/>
</dbReference>
<feature type="domain" description="GS catalytic" evidence="6">
    <location>
        <begin position="117"/>
        <end position="324"/>
    </location>
</feature>
<dbReference type="SMART" id="SM01230">
    <property type="entry name" value="Gln-synt_C"/>
    <property type="match status" value="1"/>
</dbReference>
<keyword evidence="4" id="KW-0547">Nucleotide-binding</keyword>
<dbReference type="Proteomes" id="UP000887577">
    <property type="component" value="Unplaced"/>
</dbReference>
<dbReference type="InterPro" id="IPR036651">
    <property type="entry name" value="Gln_synt_N_sf"/>
</dbReference>
<dbReference type="InterPro" id="IPR027303">
    <property type="entry name" value="Gln_synth_gly_rich_site"/>
</dbReference>
<dbReference type="AlphaFoldDB" id="A0A914YET6"/>
<dbReference type="GO" id="GO:0005524">
    <property type="term" value="F:ATP binding"/>
    <property type="evidence" value="ECO:0007669"/>
    <property type="project" value="UniProtKB-KW"/>
</dbReference>
<dbReference type="InterPro" id="IPR014746">
    <property type="entry name" value="Gln_synth/guanido_kin_cat_dom"/>
</dbReference>
<dbReference type="PANTHER" id="PTHR43407">
    <property type="entry name" value="GLUTAMINE SYNTHETASE"/>
    <property type="match status" value="1"/>
</dbReference>
<dbReference type="PROSITE" id="PS00181">
    <property type="entry name" value="GLNA_ATP"/>
    <property type="match status" value="1"/>
</dbReference>
<name>A0A914YET6_9BILA</name>
<comment type="similarity">
    <text evidence="1 2 3">Belongs to the glutamine synthetase family.</text>
</comment>
<feature type="domain" description="GS beta-grasp" evidence="5">
    <location>
        <begin position="15"/>
        <end position="109"/>
    </location>
</feature>
<dbReference type="SUPFAM" id="SSF55931">
    <property type="entry name" value="Glutamine synthetase/guanido kinase"/>
    <property type="match status" value="1"/>
</dbReference>
<dbReference type="Pfam" id="PF03951">
    <property type="entry name" value="Gln-synt_N"/>
    <property type="match status" value="1"/>
</dbReference>
<keyword evidence="7" id="KW-1185">Reference proteome</keyword>
<dbReference type="InterPro" id="IPR008147">
    <property type="entry name" value="Gln_synt_N"/>
</dbReference>
<dbReference type="PROSITE" id="PS51986">
    <property type="entry name" value="GS_BETA_GRASP"/>
    <property type="match status" value="1"/>
</dbReference>
<evidence type="ECO:0000256" key="3">
    <source>
        <dbReference type="RuleBase" id="RU000384"/>
    </source>
</evidence>
<comment type="catalytic activity">
    <reaction evidence="4">
        <text>L-glutamate + NH4(+) + ATP = L-glutamine + ADP + phosphate + H(+)</text>
        <dbReference type="Rhea" id="RHEA:16169"/>
        <dbReference type="ChEBI" id="CHEBI:15378"/>
        <dbReference type="ChEBI" id="CHEBI:28938"/>
        <dbReference type="ChEBI" id="CHEBI:29985"/>
        <dbReference type="ChEBI" id="CHEBI:30616"/>
        <dbReference type="ChEBI" id="CHEBI:43474"/>
        <dbReference type="ChEBI" id="CHEBI:58359"/>
        <dbReference type="ChEBI" id="CHEBI:456216"/>
        <dbReference type="EC" id="6.3.1.2"/>
    </reaction>
</comment>
<dbReference type="PANTHER" id="PTHR43407:SF2">
    <property type="entry name" value="GLUTAMINE SYNTHETASE"/>
    <property type="match status" value="1"/>
</dbReference>
<dbReference type="Pfam" id="PF00120">
    <property type="entry name" value="Gln-synt_C"/>
    <property type="match status" value="2"/>
</dbReference>
<dbReference type="GO" id="GO:0004356">
    <property type="term" value="F:glutamine synthetase activity"/>
    <property type="evidence" value="ECO:0007669"/>
    <property type="project" value="UniProtKB-EC"/>
</dbReference>
<dbReference type="GO" id="GO:0019740">
    <property type="term" value="P:nitrogen utilization"/>
    <property type="evidence" value="ECO:0007669"/>
    <property type="project" value="TreeGrafter"/>
</dbReference>
<dbReference type="GO" id="GO:0016020">
    <property type="term" value="C:membrane"/>
    <property type="evidence" value="ECO:0007669"/>
    <property type="project" value="TreeGrafter"/>
</dbReference>
<evidence type="ECO:0000256" key="2">
    <source>
        <dbReference type="PROSITE-ProRule" id="PRU01330"/>
    </source>
</evidence>
<accession>A0A914YET6</accession>
<dbReference type="SUPFAM" id="SSF54368">
    <property type="entry name" value="Glutamine synthetase, N-terminal domain"/>
    <property type="match status" value="1"/>
</dbReference>
<dbReference type="PROSITE" id="PS00180">
    <property type="entry name" value="GLNA_1"/>
    <property type="match status" value="1"/>
</dbReference>
<keyword evidence="4" id="KW-0436">Ligase</keyword>
<evidence type="ECO:0000259" key="6">
    <source>
        <dbReference type="PROSITE" id="PS51987"/>
    </source>
</evidence>
<dbReference type="InterPro" id="IPR027302">
    <property type="entry name" value="Gln_synth_N_conserv_site"/>
</dbReference>
<dbReference type="GO" id="GO:0005737">
    <property type="term" value="C:cytoplasm"/>
    <property type="evidence" value="ECO:0007669"/>
    <property type="project" value="TreeGrafter"/>
</dbReference>
<sequence>MTCGQRKVGTVVAVPQQAFIPIRGRTDVRGKRRKADQGQPDRVRRPALRRHAWRRAAQGKMFDGSSIAGWKGIAESDMVLLPDTASAYVDPFYADPTIVISCDILDPATMQPYGRCPRGIAKRAEAYLKSSGIAETAFFGPEPEFFIFDSVRFANEMGHTFFQVDSEEAAWNSGAKYDGANSGYRPGVKAATSRTLVQKADELLRMKYVIKNVAHRNGKTVTFMPKPIVGDNGSGMHVHQSLSKGGTNLFSGDGYGGLSQLALWYIGGIFKHAKAINAFANSGTNSYKRLVPGYEAPVMLAYSARNRSASCRIPWVRVTSPSPR</sequence>
<protein>
    <recommendedName>
        <fullName evidence="4">Glutamine synthetase</fullName>
        <ecNumber evidence="4">6.3.1.2</ecNumber>
    </recommendedName>
</protein>
<evidence type="ECO:0000259" key="5">
    <source>
        <dbReference type="PROSITE" id="PS51986"/>
    </source>
</evidence>